<organism evidence="2 3">
    <name type="scientific">Microbotryum saponariae</name>
    <dbReference type="NCBI Taxonomy" id="289078"/>
    <lineage>
        <taxon>Eukaryota</taxon>
        <taxon>Fungi</taxon>
        <taxon>Dikarya</taxon>
        <taxon>Basidiomycota</taxon>
        <taxon>Pucciniomycotina</taxon>
        <taxon>Microbotryomycetes</taxon>
        <taxon>Microbotryales</taxon>
        <taxon>Microbotryaceae</taxon>
        <taxon>Microbotryum</taxon>
    </lineage>
</organism>
<keyword evidence="1" id="KW-0472">Membrane</keyword>
<gene>
    <name evidence="2" type="ORF">BZ3500_MVSOF-1268-A1-R1_CHR2-2G04867</name>
</gene>
<reference evidence="3" key="1">
    <citation type="submission" date="2016-10" db="EMBL/GenBank/DDBJ databases">
        <authorList>
            <person name="Jeantristanb JTB J.-T."/>
            <person name="Ricardo R."/>
        </authorList>
    </citation>
    <scope>NUCLEOTIDE SEQUENCE [LARGE SCALE GENOMIC DNA]</scope>
</reference>
<accession>A0A2X0L4H8</accession>
<evidence type="ECO:0000313" key="2">
    <source>
        <dbReference type="EMBL" id="SCZ87401.1"/>
    </source>
</evidence>
<protein>
    <submittedName>
        <fullName evidence="2">BZ3500_MvSof-1268-A1-R1_Chr2-2g04867 protein</fullName>
    </submittedName>
</protein>
<keyword evidence="1" id="KW-1133">Transmembrane helix</keyword>
<dbReference type="EMBL" id="FMWP01000010">
    <property type="protein sequence ID" value="SCZ87401.1"/>
    <property type="molecule type" value="Genomic_DNA"/>
</dbReference>
<keyword evidence="1" id="KW-0812">Transmembrane</keyword>
<evidence type="ECO:0000313" key="3">
    <source>
        <dbReference type="Proteomes" id="UP000249723"/>
    </source>
</evidence>
<dbReference type="Proteomes" id="UP000249723">
    <property type="component" value="Unassembled WGS sequence"/>
</dbReference>
<dbReference type="OrthoDB" id="10522424at2759"/>
<keyword evidence="3" id="KW-1185">Reference proteome</keyword>
<proteinExistence type="predicted"/>
<dbReference type="AlphaFoldDB" id="A0A2X0L4H8"/>
<name>A0A2X0L4H8_9BASI</name>
<feature type="transmembrane region" description="Helical" evidence="1">
    <location>
        <begin position="20"/>
        <end position="42"/>
    </location>
</feature>
<evidence type="ECO:0000256" key="1">
    <source>
        <dbReference type="SAM" id="Phobius"/>
    </source>
</evidence>
<sequence length="130" mass="15153">MQVRVAMLSVPEPLLRRTAGNFIVAVALIQCAYIARSFYVPVRHEAHRRMRSRQHSSMLMRFSIGQTPRERQIELKKLLDSVDTKLRGLETRYESKGENGTRRVKSKRDLSYALWQKLKYTQETGLCLSL</sequence>